<keyword evidence="4 7" id="KW-0520">NAD</keyword>
<evidence type="ECO:0000256" key="5">
    <source>
        <dbReference type="ARBA" id="ARBA00023125"/>
    </source>
</evidence>
<dbReference type="Pfam" id="PF06971">
    <property type="entry name" value="Put_DNA-bind_N"/>
    <property type="match status" value="1"/>
</dbReference>
<keyword evidence="2 7" id="KW-0678">Repressor</keyword>
<dbReference type="InterPro" id="IPR036390">
    <property type="entry name" value="WH_DNA-bd_sf"/>
</dbReference>
<dbReference type="Gene3D" id="1.10.10.10">
    <property type="entry name" value="Winged helix-like DNA-binding domain superfamily/Winged helix DNA-binding domain"/>
    <property type="match status" value="1"/>
</dbReference>
<dbReference type="OrthoDB" id="9784760at2"/>
<evidence type="ECO:0000313" key="10">
    <source>
        <dbReference type="Proteomes" id="UP000005876"/>
    </source>
</evidence>
<keyword evidence="5 7" id="KW-0238">DNA-binding</keyword>
<dbReference type="PANTHER" id="PTHR35786:SF1">
    <property type="entry name" value="REDOX-SENSING TRANSCRIPTIONAL REPRESSOR REX 1"/>
    <property type="match status" value="1"/>
</dbReference>
<dbReference type="KEGG" id="pta:HPL003_23215"/>
<keyword evidence="6 7" id="KW-0804">Transcription</keyword>
<dbReference type="InterPro" id="IPR058236">
    <property type="entry name" value="Rex_actinobacterial-type"/>
</dbReference>
<feature type="binding site" evidence="7">
    <location>
        <begin position="90"/>
        <end position="95"/>
    </location>
    <ligand>
        <name>NAD(+)</name>
        <dbReference type="ChEBI" id="CHEBI:57540"/>
    </ligand>
</feature>
<comment type="subunit">
    <text evidence="7">Homodimer.</text>
</comment>
<reference key="2">
    <citation type="submission" date="2011-11" db="EMBL/GenBank/DDBJ databases">
        <authorList>
            <person name="Shin S.H."/>
            <person name="Kim S."/>
            <person name="Kim J.Y."/>
        </authorList>
    </citation>
    <scope>NUCLEOTIDE SEQUENCE</scope>
    <source>
        <strain>HPL-003</strain>
    </source>
</reference>
<dbReference type="GO" id="GO:0045892">
    <property type="term" value="P:negative regulation of DNA-templated transcription"/>
    <property type="evidence" value="ECO:0007669"/>
    <property type="project" value="InterPro"/>
</dbReference>
<dbReference type="InterPro" id="IPR036388">
    <property type="entry name" value="WH-like_DNA-bd_sf"/>
</dbReference>
<evidence type="ECO:0000313" key="9">
    <source>
        <dbReference type="EMBL" id="AET61363.1"/>
    </source>
</evidence>
<gene>
    <name evidence="7" type="primary">rex</name>
    <name evidence="9" type="ordered locus">HPL003_23215</name>
</gene>
<dbReference type="InterPro" id="IPR036291">
    <property type="entry name" value="NAD(P)-bd_dom_sf"/>
</dbReference>
<keyword evidence="1 7" id="KW-0963">Cytoplasm</keyword>
<evidence type="ECO:0000256" key="1">
    <source>
        <dbReference type="ARBA" id="ARBA00022490"/>
    </source>
</evidence>
<evidence type="ECO:0000256" key="4">
    <source>
        <dbReference type="ARBA" id="ARBA00023027"/>
    </source>
</evidence>
<dbReference type="GO" id="GO:0003677">
    <property type="term" value="F:DNA binding"/>
    <property type="evidence" value="ECO:0007669"/>
    <property type="project" value="UniProtKB-UniRule"/>
</dbReference>
<evidence type="ECO:0000256" key="6">
    <source>
        <dbReference type="ARBA" id="ARBA00023163"/>
    </source>
</evidence>
<dbReference type="SUPFAM" id="SSF51735">
    <property type="entry name" value="NAD(P)-binding Rossmann-fold domains"/>
    <property type="match status" value="1"/>
</dbReference>
<protein>
    <recommendedName>
        <fullName evidence="7">Redox-sensing transcriptional repressor Rex</fullName>
    </recommendedName>
</protein>
<dbReference type="RefSeq" id="WP_014282057.1">
    <property type="nucleotide sequence ID" value="NC_016641.1"/>
</dbReference>
<dbReference type="Proteomes" id="UP000005876">
    <property type="component" value="Chromosome"/>
</dbReference>
<evidence type="ECO:0000259" key="8">
    <source>
        <dbReference type="SMART" id="SM00881"/>
    </source>
</evidence>
<dbReference type="SUPFAM" id="SSF46785">
    <property type="entry name" value="Winged helix' DNA-binding domain"/>
    <property type="match status" value="1"/>
</dbReference>
<dbReference type="InterPro" id="IPR009718">
    <property type="entry name" value="Rex_DNA-bd_C_dom"/>
</dbReference>
<dbReference type="HAMAP" id="MF_01131">
    <property type="entry name" value="Rex"/>
    <property type="match status" value="1"/>
</dbReference>
<evidence type="ECO:0000256" key="7">
    <source>
        <dbReference type="HAMAP-Rule" id="MF_01131"/>
    </source>
</evidence>
<dbReference type="NCBIfam" id="NF003989">
    <property type="entry name" value="PRK05472.1-3"/>
    <property type="match status" value="1"/>
</dbReference>
<dbReference type="NCBIfam" id="NF003992">
    <property type="entry name" value="PRK05472.2-1"/>
    <property type="match status" value="1"/>
</dbReference>
<proteinExistence type="inferred from homology"/>
<name>G7VRI4_PAETH</name>
<dbReference type="Gene3D" id="3.40.50.720">
    <property type="entry name" value="NAD(P)-binding Rossmann-like Domain"/>
    <property type="match status" value="1"/>
</dbReference>
<dbReference type="GO" id="GO:0003700">
    <property type="term" value="F:DNA-binding transcription factor activity"/>
    <property type="evidence" value="ECO:0007669"/>
    <property type="project" value="UniProtKB-UniRule"/>
</dbReference>
<dbReference type="InterPro" id="IPR022876">
    <property type="entry name" value="Tscrpt_rep_Rex"/>
</dbReference>
<dbReference type="AlphaFoldDB" id="G7VRI4"/>
<dbReference type="GO" id="GO:0051775">
    <property type="term" value="P:response to redox state"/>
    <property type="evidence" value="ECO:0007669"/>
    <property type="project" value="InterPro"/>
</dbReference>
<dbReference type="EMBL" id="CP003107">
    <property type="protein sequence ID" value="AET61363.1"/>
    <property type="molecule type" value="Genomic_DNA"/>
</dbReference>
<accession>G7VRI4</accession>
<dbReference type="NCBIfam" id="NF003993">
    <property type="entry name" value="PRK05472.2-2"/>
    <property type="match status" value="1"/>
</dbReference>
<feature type="DNA-binding region" description="H-T-H motif" evidence="7">
    <location>
        <begin position="16"/>
        <end position="55"/>
    </location>
</feature>
<dbReference type="PANTHER" id="PTHR35786">
    <property type="entry name" value="REDOX-SENSING TRANSCRIPTIONAL REPRESSOR REX"/>
    <property type="match status" value="1"/>
</dbReference>
<keyword evidence="3 7" id="KW-0805">Transcription regulation</keyword>
<feature type="domain" description="CoA-binding" evidence="8">
    <location>
        <begin position="79"/>
        <end position="180"/>
    </location>
</feature>
<sequence>MKSDKISEAVVRRLPVYLRYLNALNKREVATVSSQELGQRLDLNPAQIRKDLAYFGDFGRKGIGYDVTYLIEKIRHILKIDQQINVVLVGAGNLGQALSNYNAYLKDNMKIVAVFDAVPDKVGTKINTLVVQPMDELEATVKEQNIRIGIITVPDFEAQNVADRLINSGIGAILNFAPTTLKAPANIRIHATDFTTDLLSLAYYLEDGKEDMQHDGE</sequence>
<dbReference type="GO" id="GO:0005737">
    <property type="term" value="C:cytoplasm"/>
    <property type="evidence" value="ECO:0007669"/>
    <property type="project" value="UniProtKB-SubCell"/>
</dbReference>
<dbReference type="eggNOG" id="COG2344">
    <property type="taxonomic scope" value="Bacteria"/>
</dbReference>
<dbReference type="NCBIfam" id="NF003994">
    <property type="entry name" value="PRK05472.2-3"/>
    <property type="match status" value="1"/>
</dbReference>
<evidence type="ECO:0000256" key="2">
    <source>
        <dbReference type="ARBA" id="ARBA00022491"/>
    </source>
</evidence>
<dbReference type="SMART" id="SM00881">
    <property type="entry name" value="CoA_binding"/>
    <property type="match status" value="1"/>
</dbReference>
<dbReference type="Pfam" id="PF02629">
    <property type="entry name" value="CoA_binding"/>
    <property type="match status" value="1"/>
</dbReference>
<dbReference type="STRING" id="985665.HPL003_23215"/>
<comment type="similarity">
    <text evidence="7">Belongs to the transcriptional regulatory Rex family.</text>
</comment>
<reference evidence="9 10" key="3">
    <citation type="journal article" date="2012" name="J. Bacteriol.">
        <title>Genome Sequence of Paenibacillus terrae HPL-003, a Xylanase-Producing Bacterium Isolated from Soil Found in Forest Residue.</title>
        <authorList>
            <person name="Shin S.H."/>
            <person name="Kim S."/>
            <person name="Kim J.Y."/>
            <person name="Song H.Y."/>
            <person name="Cho S.J."/>
            <person name="Kim D.R."/>
            <person name="Lee K.I."/>
            <person name="Lim H.K."/>
            <person name="Park N.J."/>
            <person name="Hwang I.T."/>
            <person name="Yang K.S."/>
        </authorList>
    </citation>
    <scope>NUCLEOTIDE SEQUENCE [LARGE SCALE GENOMIC DNA]</scope>
    <source>
        <strain evidence="9 10">HPL-003</strain>
    </source>
</reference>
<comment type="subcellular location">
    <subcellularLocation>
        <location evidence="7">Cytoplasm</location>
    </subcellularLocation>
</comment>
<evidence type="ECO:0000256" key="3">
    <source>
        <dbReference type="ARBA" id="ARBA00023015"/>
    </source>
</evidence>
<dbReference type="InterPro" id="IPR003781">
    <property type="entry name" value="CoA-bd"/>
</dbReference>
<dbReference type="NCBIfam" id="NF003995">
    <property type="entry name" value="PRK05472.2-4"/>
    <property type="match status" value="1"/>
</dbReference>
<comment type="function">
    <text evidence="7">Modulates transcription in response to changes in cellular NADH/NAD(+) redox state.</text>
</comment>
<dbReference type="NCBIfam" id="NF003996">
    <property type="entry name" value="PRK05472.2-5"/>
    <property type="match status" value="1"/>
</dbReference>
<dbReference type="HOGENOM" id="CLU_061534_1_1_9"/>
<reference evidence="10" key="1">
    <citation type="submission" date="2011-11" db="EMBL/GenBank/DDBJ databases">
        <title>Complete sequence of Paenibacillus terrae HPL-003.</title>
        <authorList>
            <person name="Shin S.H."/>
            <person name="Kim S."/>
            <person name="Kim J.Y."/>
        </authorList>
    </citation>
    <scope>NUCLEOTIDE SEQUENCE [LARGE SCALE GENOMIC DNA]</scope>
    <source>
        <strain evidence="10">HPL-003</strain>
    </source>
</reference>
<organism evidence="9 10">
    <name type="scientific">Paenibacillus terrae (strain HPL-003)</name>
    <dbReference type="NCBI Taxonomy" id="985665"/>
    <lineage>
        <taxon>Bacteria</taxon>
        <taxon>Bacillati</taxon>
        <taxon>Bacillota</taxon>
        <taxon>Bacilli</taxon>
        <taxon>Bacillales</taxon>
        <taxon>Paenibacillaceae</taxon>
        <taxon>Paenibacillus</taxon>
    </lineage>
</organism>